<evidence type="ECO:0000313" key="13">
    <source>
        <dbReference type="RefSeq" id="XP_018324823.2"/>
    </source>
</evidence>
<feature type="repeat" description="Solcar" evidence="10">
    <location>
        <begin position="220"/>
        <end position="308"/>
    </location>
</feature>
<accession>A0A1W4WXG2</accession>
<dbReference type="SUPFAM" id="SSF103506">
    <property type="entry name" value="Mitochondrial carrier"/>
    <property type="match status" value="2"/>
</dbReference>
<dbReference type="InterPro" id="IPR049563">
    <property type="entry name" value="TXTP-like"/>
</dbReference>
<sequence length="504" mass="55350">MKDEKGNLTPVGRLLCGLGAGVSEAIFAVTPMETVKVKFINDQRSGNPRYKGFFHGVGMIVREQGLGGVYKGLTATIMKQGSNQAIRFYVMETLKDWYREGDPNKPVPKYVVGAMGAVAGAASVYGNTPIDVVKTRMQGLEAHKYKNTADCALQIWKNEGPFAFYKGTVPRLSRVCLDVAITFMIYDSFMELFNKVWPCPPFTREWLNDNNCAAAAAPPKKGLSGIIAGGITGAADTLITYPTEYIKTQLQLDSKSSTKHYNGMIDCIIKTYKHFGILGFYRGLTVLLIGAVPKSAVRFGTFEILKERSTMRDERGNLTGGGRVLCGLGAGISEGILVITPMETLKVKFIDDSRKKNPRFKGYLHGIRLIIKEEGVSGIYKGLLPTVIKQGSNQAIRWYTVETLKLMYKGDNLALPIPAYISGLIGVIAGVASVYANTPVDVVKTRMQGLDAKKYKGTLDCIVKIWKEEGPFAFYKGTIPRLGRVCLDVGMSYVIFDSLMKLLT</sequence>
<feature type="repeat" description="Solcar" evidence="10">
    <location>
        <begin position="107"/>
        <end position="192"/>
    </location>
</feature>
<dbReference type="FunCoup" id="A0A1W4WXG2">
    <property type="interactions" value="1186"/>
</dbReference>
<dbReference type="PANTHER" id="PTHR45788:SF4">
    <property type="entry name" value="TRICARBOXYLATE TRANSPORT PROTEIN, MITOCHONDRIAL"/>
    <property type="match status" value="1"/>
</dbReference>
<gene>
    <name evidence="13" type="primary">LOC108736760</name>
</gene>
<dbReference type="InterPro" id="IPR002067">
    <property type="entry name" value="MCP"/>
</dbReference>
<keyword evidence="5" id="KW-0677">Repeat</keyword>
<protein>
    <recommendedName>
        <fullName evidence="9">Citrate transport protein</fullName>
    </recommendedName>
</protein>
<dbReference type="InParanoid" id="A0A1W4WXG2"/>
<dbReference type="Gene3D" id="1.50.40.10">
    <property type="entry name" value="Mitochondrial carrier domain"/>
    <property type="match status" value="2"/>
</dbReference>
<reference evidence="13" key="1">
    <citation type="submission" date="2025-08" db="UniProtKB">
        <authorList>
            <consortium name="RefSeq"/>
        </authorList>
    </citation>
    <scope>IDENTIFICATION</scope>
    <source>
        <tissue evidence="13">Entire body</tissue>
    </source>
</reference>
<dbReference type="PANTHER" id="PTHR45788">
    <property type="entry name" value="SUCCINATE/FUMARATE MITOCHONDRIAL TRANSPORTER-RELATED"/>
    <property type="match status" value="1"/>
</dbReference>
<feature type="repeat" description="Solcar" evidence="10">
    <location>
        <begin position="321"/>
        <end position="407"/>
    </location>
</feature>
<dbReference type="InterPro" id="IPR023395">
    <property type="entry name" value="MCP_dom_sf"/>
</dbReference>
<dbReference type="Pfam" id="PF00153">
    <property type="entry name" value="Mito_carr"/>
    <property type="match status" value="5"/>
</dbReference>
<name>A0A1W4WXG2_AGRPL</name>
<evidence type="ECO:0000256" key="6">
    <source>
        <dbReference type="ARBA" id="ARBA00022989"/>
    </source>
</evidence>
<dbReference type="GO" id="GO:0071913">
    <property type="term" value="F:citrate secondary active transmembrane transporter activity"/>
    <property type="evidence" value="ECO:0007669"/>
    <property type="project" value="TreeGrafter"/>
</dbReference>
<dbReference type="RefSeq" id="XP_018324823.2">
    <property type="nucleotide sequence ID" value="XM_018469321.2"/>
</dbReference>
<dbReference type="GeneID" id="108736760"/>
<dbReference type="OrthoDB" id="44467at2759"/>
<evidence type="ECO:0000256" key="7">
    <source>
        <dbReference type="ARBA" id="ARBA00023128"/>
    </source>
</evidence>
<feature type="repeat" description="Solcar" evidence="10">
    <location>
        <begin position="11"/>
        <end position="97"/>
    </location>
</feature>
<evidence type="ECO:0000256" key="5">
    <source>
        <dbReference type="ARBA" id="ARBA00022737"/>
    </source>
</evidence>
<evidence type="ECO:0000256" key="10">
    <source>
        <dbReference type="PROSITE-ProRule" id="PRU00282"/>
    </source>
</evidence>
<keyword evidence="6" id="KW-1133">Transmembrane helix</keyword>
<dbReference type="InterPro" id="IPR018108">
    <property type="entry name" value="MCP_transmembrane"/>
</dbReference>
<evidence type="ECO:0000256" key="4">
    <source>
        <dbReference type="ARBA" id="ARBA00022692"/>
    </source>
</evidence>
<evidence type="ECO:0000256" key="11">
    <source>
        <dbReference type="RuleBase" id="RU000488"/>
    </source>
</evidence>
<organism evidence="12 13">
    <name type="scientific">Agrilus planipennis</name>
    <name type="common">Emerald ash borer</name>
    <name type="synonym">Agrilus marcopoli</name>
    <dbReference type="NCBI Taxonomy" id="224129"/>
    <lineage>
        <taxon>Eukaryota</taxon>
        <taxon>Metazoa</taxon>
        <taxon>Ecdysozoa</taxon>
        <taxon>Arthropoda</taxon>
        <taxon>Hexapoda</taxon>
        <taxon>Insecta</taxon>
        <taxon>Pterygota</taxon>
        <taxon>Neoptera</taxon>
        <taxon>Endopterygota</taxon>
        <taxon>Coleoptera</taxon>
        <taxon>Polyphaga</taxon>
        <taxon>Elateriformia</taxon>
        <taxon>Buprestoidea</taxon>
        <taxon>Buprestidae</taxon>
        <taxon>Agrilinae</taxon>
        <taxon>Agrilus</taxon>
    </lineage>
</organism>
<dbReference type="GO" id="GO:0006843">
    <property type="term" value="P:mitochondrial citrate transmembrane transport"/>
    <property type="evidence" value="ECO:0007669"/>
    <property type="project" value="TreeGrafter"/>
</dbReference>
<dbReference type="FunFam" id="1.50.40.10:FF:000007">
    <property type="entry name" value="Mitochondrial tricarboxylate transport protein-like"/>
    <property type="match status" value="2"/>
</dbReference>
<keyword evidence="7" id="KW-0496">Mitochondrion</keyword>
<proteinExistence type="inferred from homology"/>
<dbReference type="STRING" id="224129.A0A1W4WXG2"/>
<evidence type="ECO:0000256" key="2">
    <source>
        <dbReference type="ARBA" id="ARBA00006375"/>
    </source>
</evidence>
<dbReference type="GO" id="GO:0031966">
    <property type="term" value="C:mitochondrial membrane"/>
    <property type="evidence" value="ECO:0007669"/>
    <property type="project" value="UniProtKB-SubCell"/>
</dbReference>
<keyword evidence="8 10" id="KW-0472">Membrane</keyword>
<comment type="subcellular location">
    <subcellularLocation>
        <location evidence="1">Mitochondrion membrane</location>
        <topology evidence="1">Multi-pass membrane protein</topology>
    </subcellularLocation>
</comment>
<feature type="repeat" description="Solcar" evidence="10">
    <location>
        <begin position="417"/>
        <end position="502"/>
    </location>
</feature>
<keyword evidence="12" id="KW-1185">Reference proteome</keyword>
<evidence type="ECO:0000256" key="8">
    <source>
        <dbReference type="ARBA" id="ARBA00023136"/>
    </source>
</evidence>
<evidence type="ECO:0000256" key="9">
    <source>
        <dbReference type="ARBA" id="ARBA00042640"/>
    </source>
</evidence>
<dbReference type="PRINTS" id="PR00926">
    <property type="entry name" value="MITOCARRIER"/>
</dbReference>
<comment type="similarity">
    <text evidence="2 11">Belongs to the mitochondrial carrier (TC 2.A.29) family.</text>
</comment>
<dbReference type="KEGG" id="apln:108736760"/>
<keyword evidence="3 11" id="KW-0813">Transport</keyword>
<dbReference type="CTD" id="6395"/>
<dbReference type="AlphaFoldDB" id="A0A1W4WXG2"/>
<evidence type="ECO:0000256" key="1">
    <source>
        <dbReference type="ARBA" id="ARBA00004225"/>
    </source>
</evidence>
<evidence type="ECO:0000313" key="12">
    <source>
        <dbReference type="Proteomes" id="UP000192223"/>
    </source>
</evidence>
<dbReference type="Proteomes" id="UP000192223">
    <property type="component" value="Unplaced"/>
</dbReference>
<dbReference type="PROSITE" id="PS50920">
    <property type="entry name" value="SOLCAR"/>
    <property type="match status" value="5"/>
</dbReference>
<evidence type="ECO:0000256" key="3">
    <source>
        <dbReference type="ARBA" id="ARBA00022448"/>
    </source>
</evidence>
<keyword evidence="4 10" id="KW-0812">Transmembrane</keyword>